<name>A0AAW8WU75_9LACO</name>
<evidence type="ECO:0000313" key="2">
    <source>
        <dbReference type="Proteomes" id="UP001253287"/>
    </source>
</evidence>
<reference evidence="1" key="1">
    <citation type="submission" date="2023-08" db="EMBL/GenBank/DDBJ databases">
        <title>Lactobacillus from the Female Urinary Tract.</title>
        <authorList>
            <person name="Stegman N."/>
            <person name="Jackson B."/>
            <person name="Steiling M."/>
            <person name="Sedano C."/>
            <person name="Wolfe A."/>
            <person name="Putonti C."/>
        </authorList>
    </citation>
    <scope>NUCLEOTIDE SEQUENCE</scope>
    <source>
        <strain evidence="1">UMB5661</strain>
    </source>
</reference>
<evidence type="ECO:0000313" key="1">
    <source>
        <dbReference type="EMBL" id="MDT9610249.1"/>
    </source>
</evidence>
<protein>
    <recommendedName>
        <fullName evidence="3">MarR family transcriptional regulator</fullName>
    </recommendedName>
</protein>
<evidence type="ECO:0008006" key="3">
    <source>
        <dbReference type="Google" id="ProtNLM"/>
    </source>
</evidence>
<organism evidence="1 2">
    <name type="scientific">Lactobacillus crispatus</name>
    <dbReference type="NCBI Taxonomy" id="47770"/>
    <lineage>
        <taxon>Bacteria</taxon>
        <taxon>Bacillati</taxon>
        <taxon>Bacillota</taxon>
        <taxon>Bacilli</taxon>
        <taxon>Lactobacillales</taxon>
        <taxon>Lactobacillaceae</taxon>
        <taxon>Lactobacillus</taxon>
    </lineage>
</organism>
<dbReference type="Proteomes" id="UP001253287">
    <property type="component" value="Unassembled WGS sequence"/>
</dbReference>
<sequence length="50" mass="5921">MDKKDNLTAREQAMNTMFGKCMENLSEQEKKDFKKSFDMLMDAAEEINKR</sequence>
<dbReference type="RefSeq" id="WP_155644692.1">
    <property type="nucleotide sequence ID" value="NZ_CP083391.1"/>
</dbReference>
<dbReference type="EMBL" id="JAVTXN010000056">
    <property type="protein sequence ID" value="MDT9610249.1"/>
    <property type="molecule type" value="Genomic_DNA"/>
</dbReference>
<accession>A0AAW8WU75</accession>
<dbReference type="AlphaFoldDB" id="A0AAW8WU75"/>
<proteinExistence type="predicted"/>
<comment type="caution">
    <text evidence="1">The sequence shown here is derived from an EMBL/GenBank/DDBJ whole genome shotgun (WGS) entry which is preliminary data.</text>
</comment>
<gene>
    <name evidence="1" type="ORF">RON39_09020</name>
</gene>